<keyword evidence="3" id="KW-1185">Reference proteome</keyword>
<reference evidence="2 3" key="2">
    <citation type="submission" date="2015-01" db="EMBL/GenBank/DDBJ databases">
        <authorList>
            <consortium name="NBRP consortium"/>
            <person name="Sawabe T."/>
            <person name="Meirelles P."/>
            <person name="Feng G."/>
            <person name="Sayaka M."/>
            <person name="Hattori M."/>
            <person name="Ohkuma M."/>
        </authorList>
    </citation>
    <scope>NUCLEOTIDE SEQUENCE [LARGE SCALE GENOMIC DNA]</scope>
    <source>
        <strain evidence="3">JCM 19231</strain>
    </source>
</reference>
<dbReference type="AlphaFoldDB" id="A0A0B8NYM6"/>
<comment type="caution">
    <text evidence="2">The sequence shown here is derived from an EMBL/GenBank/DDBJ whole genome shotgun (WGS) entry which is preliminary data.</text>
</comment>
<reference evidence="2 3" key="1">
    <citation type="submission" date="2015-01" db="EMBL/GenBank/DDBJ databases">
        <title>Vibrio sp. C1 JCM 19231 whole genome shotgun sequence.</title>
        <authorList>
            <person name="Sawabe T."/>
            <person name="Meirelles P."/>
            <person name="Feng G."/>
            <person name="Sayaka M."/>
            <person name="Hattori M."/>
            <person name="Ohkuma M."/>
        </authorList>
    </citation>
    <scope>NUCLEOTIDE SEQUENCE [LARGE SCALE GENOMIC DNA]</scope>
    <source>
        <strain evidence="3">JCM 19231</strain>
    </source>
</reference>
<protein>
    <submittedName>
        <fullName evidence="2">Uncharacterized protein</fullName>
    </submittedName>
</protein>
<name>A0A0B8NYM6_9VIBR</name>
<proteinExistence type="predicted"/>
<sequence>MKRLGLLVVGLFSPLVWAHYPLTVQDASGTSVVIKLSLRAFHQKRCLAMKC</sequence>
<evidence type="ECO:0000313" key="2">
    <source>
        <dbReference type="EMBL" id="GAM59640.1"/>
    </source>
</evidence>
<organism evidence="2 3">
    <name type="scientific">Vibrio ishigakensis</name>
    <dbReference type="NCBI Taxonomy" id="1481914"/>
    <lineage>
        <taxon>Bacteria</taxon>
        <taxon>Pseudomonadati</taxon>
        <taxon>Pseudomonadota</taxon>
        <taxon>Gammaproteobacteria</taxon>
        <taxon>Vibrionales</taxon>
        <taxon>Vibrionaceae</taxon>
        <taxon>Vibrio</taxon>
    </lineage>
</organism>
<gene>
    <name evidence="2" type="ORF">JCM19231_1670</name>
</gene>
<evidence type="ECO:0000256" key="1">
    <source>
        <dbReference type="SAM" id="SignalP"/>
    </source>
</evidence>
<feature type="chain" id="PRO_5002121600" evidence="1">
    <location>
        <begin position="19"/>
        <end position="51"/>
    </location>
</feature>
<dbReference type="Proteomes" id="UP000031671">
    <property type="component" value="Unassembled WGS sequence"/>
</dbReference>
<feature type="signal peptide" evidence="1">
    <location>
        <begin position="1"/>
        <end position="18"/>
    </location>
</feature>
<evidence type="ECO:0000313" key="3">
    <source>
        <dbReference type="Proteomes" id="UP000031671"/>
    </source>
</evidence>
<accession>A0A0B8NYM6</accession>
<keyword evidence="1" id="KW-0732">Signal</keyword>
<dbReference type="EMBL" id="BBRZ01000182">
    <property type="protein sequence ID" value="GAM59640.1"/>
    <property type="molecule type" value="Genomic_DNA"/>
</dbReference>